<dbReference type="SUPFAM" id="SSF69304">
    <property type="entry name" value="Tricorn protease N-terminal domain"/>
    <property type="match status" value="1"/>
</dbReference>
<name>A0ABS5ZGG0_9GAMM</name>
<dbReference type="PROSITE" id="PS51257">
    <property type="entry name" value="PROKAR_LIPOPROTEIN"/>
    <property type="match status" value="1"/>
</dbReference>
<evidence type="ECO:0000256" key="1">
    <source>
        <dbReference type="SAM" id="MobiDB-lite"/>
    </source>
</evidence>
<evidence type="ECO:0000313" key="2">
    <source>
        <dbReference type="EMBL" id="MBU2713152.1"/>
    </source>
</evidence>
<organism evidence="2 3">
    <name type="scientific">Zooshikella harenae</name>
    <dbReference type="NCBI Taxonomy" id="2827238"/>
    <lineage>
        <taxon>Bacteria</taxon>
        <taxon>Pseudomonadati</taxon>
        <taxon>Pseudomonadota</taxon>
        <taxon>Gammaproteobacteria</taxon>
        <taxon>Oceanospirillales</taxon>
        <taxon>Zooshikellaceae</taxon>
        <taxon>Zooshikella</taxon>
    </lineage>
</organism>
<feature type="compositionally biased region" description="Basic and acidic residues" evidence="1">
    <location>
        <begin position="23"/>
        <end position="35"/>
    </location>
</feature>
<proteinExistence type="predicted"/>
<dbReference type="Proteomes" id="UP000690515">
    <property type="component" value="Unassembled WGS sequence"/>
</dbReference>
<dbReference type="EMBL" id="JAGSOY010000063">
    <property type="protein sequence ID" value="MBU2713152.1"/>
    <property type="molecule type" value="Genomic_DNA"/>
</dbReference>
<protein>
    <recommendedName>
        <fullName evidence="4">S9 family peptidase</fullName>
    </recommendedName>
</protein>
<reference evidence="2 3" key="1">
    <citation type="submission" date="2021-04" db="EMBL/GenBank/DDBJ databases">
        <authorList>
            <person name="Pira H."/>
            <person name="Risdian C."/>
            <person name="Wink J."/>
        </authorList>
    </citation>
    <scope>NUCLEOTIDE SEQUENCE [LARGE SCALE GENOMIC DNA]</scope>
    <source>
        <strain evidence="2 3">WH53</strain>
    </source>
</reference>
<evidence type="ECO:0000313" key="3">
    <source>
        <dbReference type="Proteomes" id="UP000690515"/>
    </source>
</evidence>
<keyword evidence="3" id="KW-1185">Reference proteome</keyword>
<sequence length="330" mass="38061">MNKFLTVLALTASVLLVGCQQEEPSKSVNQDKKQEQPASQQKKSKWGYELADEVWQDTKSYDSPRMAFIWSKPPHTEGKTNYRYEIWSTKLDHTDLKRRVSYKDVGNGILRTQKTSPDGRYTVFAVSINSRYEKRLYDIKTKTMKVLSHGGVIPSFEWTSDSKSIYYNEAGDFKHYHIPTAKLTILSDKYGERGNAFLVIDNDTKIVFFRSNKMHVRDLKTGKLLFERPYERISEEGVIRTPTGNKFHFQYQSRGHVIVDASKPSYPIISEFDSASTPKAFDPADDTLLWTSALGIYDIKSNKRIELDLTNFDELMRLGLDPSQTNLYNF</sequence>
<accession>A0ABS5ZGG0</accession>
<comment type="caution">
    <text evidence="2">The sequence shown here is derived from an EMBL/GenBank/DDBJ whole genome shotgun (WGS) entry which is preliminary data.</text>
</comment>
<dbReference type="Gene3D" id="2.120.10.30">
    <property type="entry name" value="TolB, C-terminal domain"/>
    <property type="match status" value="1"/>
</dbReference>
<feature type="region of interest" description="Disordered" evidence="1">
    <location>
        <begin position="23"/>
        <end position="44"/>
    </location>
</feature>
<dbReference type="InterPro" id="IPR011042">
    <property type="entry name" value="6-blade_b-propeller_TolB-like"/>
</dbReference>
<evidence type="ECO:0008006" key="4">
    <source>
        <dbReference type="Google" id="ProtNLM"/>
    </source>
</evidence>
<gene>
    <name evidence="2" type="ORF">KCG35_18965</name>
</gene>
<dbReference type="RefSeq" id="WP_215821441.1">
    <property type="nucleotide sequence ID" value="NZ_JAGSOY010000063.1"/>
</dbReference>